<dbReference type="Pfam" id="PF04385">
    <property type="entry name" value="FAINT"/>
    <property type="match status" value="2"/>
</dbReference>
<dbReference type="RefSeq" id="XP_009690848.1">
    <property type="nucleotide sequence ID" value="XM_009692553.1"/>
</dbReference>
<evidence type="ECO:0000256" key="2">
    <source>
        <dbReference type="SAM" id="SignalP"/>
    </source>
</evidence>
<gene>
    <name evidence="3" type="ORF">TOT_020000802</name>
</gene>
<feature type="compositionally biased region" description="Basic and acidic residues" evidence="1">
    <location>
        <begin position="2283"/>
        <end position="2292"/>
    </location>
</feature>
<feature type="compositionally biased region" description="Low complexity" evidence="1">
    <location>
        <begin position="1288"/>
        <end position="1322"/>
    </location>
</feature>
<feature type="region of interest" description="Disordered" evidence="1">
    <location>
        <begin position="1288"/>
        <end position="1323"/>
    </location>
</feature>
<evidence type="ECO:0000313" key="4">
    <source>
        <dbReference type="Proteomes" id="UP000003786"/>
    </source>
</evidence>
<dbReference type="OMA" id="HHESNEY"/>
<evidence type="ECO:0000256" key="1">
    <source>
        <dbReference type="SAM" id="MobiDB-lite"/>
    </source>
</evidence>
<organism evidence="3 4">
    <name type="scientific">Theileria orientalis strain Shintoku</name>
    <dbReference type="NCBI Taxonomy" id="869250"/>
    <lineage>
        <taxon>Eukaryota</taxon>
        <taxon>Sar</taxon>
        <taxon>Alveolata</taxon>
        <taxon>Apicomplexa</taxon>
        <taxon>Aconoidasida</taxon>
        <taxon>Piroplasmida</taxon>
        <taxon>Theileriidae</taxon>
        <taxon>Theileria</taxon>
    </lineage>
</organism>
<accession>J4CD54</accession>
<feature type="compositionally biased region" description="Low complexity" evidence="1">
    <location>
        <begin position="2485"/>
        <end position="2495"/>
    </location>
</feature>
<feature type="compositionally biased region" description="Polar residues" evidence="1">
    <location>
        <begin position="6692"/>
        <end position="6701"/>
    </location>
</feature>
<reference evidence="3 4" key="1">
    <citation type="journal article" date="2012" name="MBio">
        <title>Comparative genome analysis of three eukaryotic parasites with differing abilities to transform leukocytes reveals key mediators of Theileria-induced leukocyte transformation.</title>
        <authorList>
            <person name="Hayashida K."/>
            <person name="Hara Y."/>
            <person name="Abe T."/>
            <person name="Yamasaki C."/>
            <person name="Toyoda A."/>
            <person name="Kosuge T."/>
            <person name="Suzuki Y."/>
            <person name="Sato Y."/>
            <person name="Kawashima S."/>
            <person name="Katayama T."/>
            <person name="Wakaguri H."/>
            <person name="Inoue N."/>
            <person name="Homma K."/>
            <person name="Tada-Umezaki M."/>
            <person name="Yagi Y."/>
            <person name="Fujii Y."/>
            <person name="Habara T."/>
            <person name="Kanehisa M."/>
            <person name="Watanabe H."/>
            <person name="Ito K."/>
            <person name="Gojobori T."/>
            <person name="Sugawara H."/>
            <person name="Imanishi T."/>
            <person name="Weir W."/>
            <person name="Gardner M."/>
            <person name="Pain A."/>
            <person name="Shiels B."/>
            <person name="Hattori M."/>
            <person name="Nene V."/>
            <person name="Sugimoto C."/>
        </authorList>
    </citation>
    <scope>NUCLEOTIDE SEQUENCE [LARGE SCALE GENOMIC DNA]</scope>
    <source>
        <strain evidence="3 4">Shintoku</strain>
    </source>
</reference>
<feature type="region of interest" description="Disordered" evidence="1">
    <location>
        <begin position="789"/>
        <end position="831"/>
    </location>
</feature>
<sequence length="7144" mass="814806">MLIYRQLLYITALAGYVFGSDVKLDLSSTETNQFDVAKLENGEFETTRITPKHGIEVKEIHDASNELWSPLSTDFFMKSLEIHQRSGHDDLGHLVVWKPNQEVYQASKSQLNERKTTVFIPYKVNNLFFKKKDRVWFPLTQYHYEVLKSDMSSRDSVLDLDNFGGCNVSVNYLSHRVTKYKLVPKHMTRILRVIHRDDVLWKSQAEQMVKSVYLSYNKTGEMALVSLNLSAPNATYDPLDEKSKRYYLDSLRYYSKMGRGSWVEVGQDEYEYQMSLLRKTAETQEVKVQFDLSKMPASAITFTKNEYSARGMEVTSYAINEGFKLNLVKDGPHTLWSSSVNSVKDLCVYNLGSKRVLDLRVTKDYGLETKSDYLLFKKEEQGQWEKLPAEEYKYLLYSGEIPLVLDMDASDYQYMTIIGYKEDGVPVRMMKPFNGYHFNKVVQSGALVWESRRMQRCRKALIFNYSRDGRATSMHYTPDSDTEWTGNEFAALLLDDLLKGKSYEAYFRKAVSTVYDETSGKQESAGVTWVEMTEAEYQASFASLQLKMSFSLDLDTLPSAFYYEELPSSGARSPLDGDNHRDYIVSKYDYKGVKKVSLTPKFNKNLTKVVEGSEVIWEKKKGCNCLSVTFNNAPQPTLLTVSSTNANKAIVQANYYYRNQGKWEEVTLSRYSDLMEAMAEVEDHKYFTVNLKKLGPTNKYTYNVIYEDVPYAQIFPNFGYQMRNLVEGEELIWSLNNPNGKGYENLSRADLTPYKDPKFVKLASTTADVEITTSYYVKEEVVGSKYDVDDTTQDVDASTDDVDSSTDDVDASTDDVDSSTDDVDSSTDDVDSSKYATLKDKWKNVEVEEYYSKLEKFKSEYCSREEVVDLWDVYMGLERDYYEYEKRDYLGVPKFGVLTFKARVENLTLSLKEQKIWKVPNTRYAKEVLFFPADAPTSVAVLYDDHDEYFLRGGDAGLNGSAQFPNTGSDNFVDTGSGFAKVDHEEMVRSFEKYVSPKREVELDLGEYYDMVSEFEEEIRLRSYLVSKLLEKYPYTTLGDNDFNWSVWNYRGVDFITLSLNPKMVLKEIVDRDQKVTTCKIFDSVKVYFTLTDELSLLVYHRTFESSDMKMLAFTKGEGKSWSIAPSALTHSLRTLVNFASRPLSVDLYHLSDHWSKRGFKTYRYGASQYLKHNVLVASPGYQIREVYYRSKLLYEVNSADAAYSMTRTVTESILRVNYYPNLRPRLVHIALLTASGVSNKYYSVSSTRGPANGSGESLLDGDLAASFDSGSAVDGDLGYDANTYTTNNANTYTNGNSNSYTNGNSNSYTNGNSNSYTNGNARTEPVTTVKSVDIFDYSRLYEEYGRINECSLDVREANKTEEYRAFTEMVNGTEYTLVKPKKESTLVLVTDGQKVLWEAEEEKVSSVVLYPKESPKLVLIYCEETPVHAEFSSTEATVQKVIRLKYSESVHDWKQVTEEEALETVNMAKRALKPFNLDLDGLHTELMNPRKWYHLERNYLFGMAFTTIRPSSYSDIVKVKFKKQVLFNIRDTYALYEEGESPADAKSISHNQDFGSEIEGTTRGNRVLNVVYGFGEEPKMARVTYLKNFEVLDAYFMRRDEEWEEITQPEFGRYLYLLKRLSLAPAVLDVENPDPVMFETTEFVHGGDSAPSTLMVRMTPREKYHVTKVVSSVSEFVRDLDDMQSTETLDYTNTLFAAEGSSVVYAEKTKTRPTLLRVYFVKKDDFLQLGKAHFGQQEYQQITEFEYEKLLNRAGLTTYNLDAHYREINRTVQLHPFHTNNYTDDVQSVYTGNVNFVHPKSDLDRLMCRDKLVWESTIDEQGLLVATYPANSPKQAMSGHALKVDVNDRSLHLKLNSFTFMEDQVYTTVVVPAEGAKVAGVYDKGVEIWAPKRRSASPSTSTSSLAEEELMKLYFTPSVNPSVLVVYYRDLEGIVRVKDYEKRWAVWEEAHAKFMANYINMLESSLTVNLKAKFDKNKIALTSYSISGFQVTTLTPKGSYNFTKVYANNRKGQAELIWQSAAEERCFIMHFAPKVDPKVVLLSYSTKSAFIETKMFFKDRANGWVHDAESDYQEFLKKMLELEDAFVYHLEDTLSGLPNENYTYEETEIAQVKFRTCTPRLNRHLVTIMDRHGHVYERAEGERVLDVLSSPPQNPHFLLVLYTVDGGEEVKYKYFNKPAKSPSSDGELSRYNYRNTWRQVGRYDFMRLLNEQVKASQARELEDGVEVLDRELSLSEVQAKLLERLNGLRRAEAERETDEEAHERVLRKFAQGAADPTAFDAHGPKVERHPETATGGGDSFKPLTETSDSAKPADANTDSAKQVHTTDRLDKANTLHTANTLDKANTLHTANLQEQLTDSLSTADTLEVTGFAQESVEFLDQMSGFGPLEKYKEFDLDLSVLSSMNSLAGTEYRRNDYVEAGVQRTVLRLRKNNLLKQVKQGSEVVWDATSARSTGSQYSEHSKGRRDATNSTWYYNKSEDTVTQGESGSQGESASKGKEGTRLGTFGKNGQSVVTYVYFAPTNDPRVLTLFFGDEGHGVTSMKFIKGTSWIQYPYVTKDPVNEKALLEATNNVVLDVEWEPLIFRNITVFKKVLLKDGEAYHMKISMKETLKKVVKVVYGEKTLWEKKGDEEFKATYLYPVSKPKFVRVDVSTREGDRREYYRYYSEAWFQLKENFYQSSLERYYKHLSTDFLEVNMSEVEQYRRKTAFYKVYTKNLYDLDFTLLAPNHSYQFSSVVYRPEKHAVDGAFTDKADADLKKLYETTVNEFMGMAGFAPKEDPKFLILTTYSWANLLEQEGGDYSYFTGDVSDLMDQQGREVNKQVYLSVTTNYYYKEEGEWYMADAHSFMERCKRYAHDNMEPEAMFDVDLDNLEFNRDKYELKKEEFCDTIFTGLGPKKGYKIGHVYQYGKIVYRVGPYPIREMLFYPETKARFLKFSHQMSEKLVNNYFFLSYEPFGLYQKDYPSFRAELYEYNRKKKSLGGLLEEDGLSEEDDINVKLFEARGEKNTASKAPAHSFLYHVDTERTATTAYSCEYAKEAPEFQRAVRVFTGKMCGLMYYIVVPVNGFTVTQVFSETKSLLNAHEGTKVKAVVAVPSTNPIYLLVWHEEEPAETNWSLYHLSGNVWKELRHFPLRLKMSNIAKYHLAKVYPDRFSGASLPQAKVDSGAATTTVMPATTTFTQPTTSLTGSPPLRSLFKTEQSPAGDRFLMHGYPQGPEHFKEKFGFKYDFFNFSQVDVMDQDDVFRKLDFYTEAEDAYKLVLMDYDEYKVDRLTVNEKTVFQLPDEDFFDIVDARSGSAPGPQVAHDLANTRPLATTTGQKAGTKDTLTTDPVKCAKFDFDLAKDNHCTDMYSVHHLTHHGYKLTLVKVKEHNMLMHLVDGDHKVWTNGGHQVVFKFAFLPPKEPRELFMSVYCMASHKKYHLFLYKEHGEWKRHPYPHEAPEHLRELVDPASTIYEGVAHCTAPPSYGAAQFAGTANVTGTAQVVGTAQVKPAGTTKVTGTTGNLATPVDTAQVVTTTGNQMVTTDNLTTDPVKCDKFDLDLAKHHESNEYYSYWRAMYFHGHEYAVLRVRQHKVLNRVRDGDLPVWSQHKDHYATELGLLPPEKPTHVCVGEYHQKDHTVKYKFLYKSEGEWHEYFAHHLVPESMLNVAKFLASGASTDSALKTDLKHNKSKFDTVKAVVLSPKERPYKLSVVYSEGIHDRYASFLKVNGQWAPVTLPMSDDLTLRMRYLGAKLRSESIVFAGEYPYAVDVNTKMLKYKYGTFVHNSVVSSKWLATHSPEEGHLVYLPINNFKLLRVSFGKHKLFKYNFNTKRVTAVYLTRAENWKETARSNEVERVTVFALDKEDRKYRASWKKKGDKWVMTHVPTEEVMKMLNNIRKAKEMLPKTTEKRERKEAEANKAFENFMDYTASEGTLNTANRFTLSGKVERKDGALTVNAYFNYRIELNEMEVFLSSLKTQFFNYAVLEEWYNYNIVVVPEGYKATVLKHLGSVANNNTTDKSRDEYFIKAVYLTPASNPYRVYLYLKNGKGESKYKYLWKSAVTVPSTTENTTEFVTVSTRYEWLSANMTETVLAYVKAKFTNALDASESLKVSCYKYDLKVAANGDQLQKFDYYVNLDSMYANMSYKGMFSYIEEDFKVLVPYKDNKVSHVTFGVEKLFTLKSQFDTVKALLLTPPSNPRNLIVYYVDEEGNDHYAAYTKMNPLLYYCNGTFGTMERLQSHKRFEGVKRQWFERPFFGSHATAIRRIHAALDKYYKLYPHAEGVTTVGQRDGEGRGKGDFVPDVYCMELYVSGKLYDLKKGAIYDFFYYYDDKNKDLLRVFVDDEIVHVPGVLEVVVREGKPTSFLFITAKVSAAASLMVSSIVYGSQEVMEVSDQLVVLGLLVSPLSDPKAMLVHAKNFSGRDLYYYFVKKDNHWVTPESDHYSFLKMKVLMEGARAELSAAPSDSAATLRRKEGVDGMASGTMAWPEGLPVGRTMSSGVYPQEAKNMDVYMSGTLVDGETVAPFVYVYNARKVGSAHVMERGKIVEHKNVFAVEAEDTQYRTVFALKPKHKEYKVRTLHVSRERVFEVDARETVNMVAWTPFANPKSVMVSVTTATGGTRHNFYAKKGNAWTLCTEDWQLSSLVHEFDISEADAADDASSLSMVEKVNYDLYLTGLVEYDNFVYVFDKDSLDSLFVLKGEKLELVRNAVEYKVNETINVLFVWPQLPRYVVTNVVSSSGVLLEVDRNSMLVALLLSPPYDPEVMAVHQNDASGSFYKYFMKRDGQWYLPLVNPPSYYRMRRCLEVAEAERFEATGVAHCTAPPSYGAAQFAGTANVTGTAQVVGTAQVKPAGTTKVTGTTGNLATPVDTAQVVTTTGNQMVTTDNLTTDPVKCDKFDLDLAKHHESNEYYSYWRAMYFHGHEYAVLRVRQHKVLNRVRDGDLLVWSQHKDHYATELGLLPPEKPTHVCVGEYHQKDHTVKYKFLYKSAGEWHEYASRDRVPLQLVYLSELNFNHVSELSHGNFTLHLNEENKTTEMYRFEEVKVDSFKMAWGLVNKGYNLDEVLAAVGAGKGAPEASRGRATETVFKNEKNRQVLRFAYTPVQDPVAFGCSYVLDGETHYELYEKASEGWNPMYTISYLRTALAYALSDEYHEEYVRNNWKELTLELSEKRLEQVEFGVTTRTGVTAVTGPTVATARTGVTAVTDAKHTTDAKQLVNEFADQMRTERLEEAAGATKHVTSVPVQKVVFDLHFDLLNEFYRHRYDQELTVVGGLTFVTFVPKEGVSVREVMYPFVSVYSLPTEETLNKISVYPRDEPELLLLHLTYAETPSHYDFADHLSGGALLDVVNANSHNVNVNPHNVNNKPLNVVRKFVLVKGEKEEDNRWVLSEEKFDRKVEDHAAELMAPELEEATLDLSKLMNLEGSEEYDVVRDTIKDTVDVLTVYTRAVTTKVTEGDNVVWEAEKGQRLDSLYIMPVEDPELLSLASTSKSLSYYARHGGKWESVTREAFYYISSYYVTARHTLDLKYVTEYDEELSPEDYELEHSKGYPEESHHRLSEEDSVVSQTFSMLRQSAFGEARSMFAEGDEEMSVKYTKTRYHEYLETGVLKSDNRLFGLVYPKEGVDNSLTVLKHNGDVIYRLAENEKLEQVNYYSFDSPVLVSVVLRVEVEPLEDRSEAGARNERRWHQVDEEHYNTALELNEYSNKKGLGLMFGKEVYVRERAVPREREFSFELEAATRITSEYYLRRMSQSGDYYALVVNLGHRMKEVTEGGEAVFRPQEGEVIIDLYYAKEAEASSLTVKCVKEEDGVTYMEFLHMEKEGGAWAKKDEIRVPVETIEVHEATLATLATKKRALGGLEDMKKFDFDLRSAKTGETEDYLLLVQKMPPIETALLTPKEKRRLARLHDGEETVWTSPEDRLCRQMMFAPFERPVFVGLATDKGEGSNPLDMEYTFVQKVRDGKWRECRIPFVKSKETLPPCDPRYFRTMKLDVAGLVDLSLGNRDRAAMAPGSGVAKAYYAVPKDVIVNTVCDGETTLFTSPVMSVEKVKVYATPTDLFLALTTEFADNMTTHYYSTSNANINASNTTDANLNANASMNAFLQDHALRSFDFDLSADNHSTKHYKVRVTEGAHPAVVVEVKRSSVLERLYDDHLLLWKKSKQKHVKLVTKFAYLPPKHPSHLCMGLYHVYDHKVKYTFFYKSGRVWHRYRPEEALPNGLFLAFKSMRGEARADGGLAQSAHTTVAADASVASVTVATDASVASVTVATDASVASATAPKSADSVVATQSSLVQETSRVRSAFDYDLSVRNQSTQDYEVNVYQYHGNETLAVVTPKPRGNLHAVVDGEATVWSNDGTKKFMVFAYLPSDRPQHFALRFYVETPTDYSDVYMDKYQGRWIPSYTPSNRFLDESIFPEEALEGYGDADDLTLGESSAHCSAPVAPVASTSGGASAPKDTAGMAKGAGANVTGDRGVTPASLNTVVQCAKFDFDLAKDNHCTDMYSVHHLTHHGYKLTLVKVKEHNMLMHLVDGDHKVWTNGGHQVVFKFAFLPPKEPRELFMSVYCMASHKKYHLFLYKEHGEWKRHPYPHEVPERARALSEVLRMSHFSFNLREKPTASYNKYRMDFDNKALLELDESTYLDAVFDGDTMVWTNHGSKKVKAMVYYPLSEPAHVALSYTRDDDGPFFEYMEKVNGKWKHELTPQSLKQMLNSTLSQSNGPDGSSPAPKTRQAPLKAGRTWTRIDTAEFYNKFMHVAVTGTFSKLDLGTRPDEGMYEVKDGFVYGKPIRVYNPLPGNHVYRITKGNATVWSFLEFNDHVKSVLAVYDKIDEEADPRLLQVYIKNRNTIRARYFKCKSSKRWVEVSEKEYARLYRTVMQIFNGAVTEESAGDYWEHESADSEDDYEASTAATTDTEDPRAFIGSEDPSLCKVEYQSLFDRMGEMARDLKEYVESKYAKYAGVAKPKVDTQEDTTTSAPDDTDVTKQKVDTQKYVEPGIETKVDTDEKVAGEQAHPLNKFPQVNGGESIRVNVMRNDGTTSEVKLGCDNRLYAHLVDNATIYVPVEGDEMVKVKQDNYVFYSLEYATKKAQAVTTEGHDGIVTKLIVSVENGEAMKHIGFALINGAWESYDVEGTERESLEKEVERAKIKSSSLDFRQRYLRTLTAN</sequence>
<dbReference type="GeneID" id="20714918"/>
<name>J4CD54_THEOR</name>
<dbReference type="eggNOG" id="ENOG502TN67">
    <property type="taxonomic scope" value="Eukaryota"/>
</dbReference>
<dbReference type="EMBL" id="AP011947">
    <property type="protein sequence ID" value="BAM40547.1"/>
    <property type="molecule type" value="Genomic_DNA"/>
</dbReference>
<feature type="region of interest" description="Disordered" evidence="1">
    <location>
        <begin position="6692"/>
        <end position="6716"/>
    </location>
</feature>
<feature type="compositionally biased region" description="Acidic residues" evidence="1">
    <location>
        <begin position="789"/>
        <end position="830"/>
    </location>
</feature>
<keyword evidence="2" id="KW-0732">Signal</keyword>
<dbReference type="Proteomes" id="UP000003786">
    <property type="component" value="Chromosome 2"/>
</dbReference>
<feature type="region of interest" description="Disordered" evidence="1">
    <location>
        <begin position="6946"/>
        <end position="6966"/>
    </location>
</feature>
<feature type="signal peptide" evidence="2">
    <location>
        <begin position="1"/>
        <end position="19"/>
    </location>
</feature>
<feature type="region of interest" description="Disordered" evidence="1">
    <location>
        <begin position="6870"/>
        <end position="6902"/>
    </location>
</feature>
<feature type="chain" id="PRO_5003778707" evidence="2">
    <location>
        <begin position="20"/>
        <end position="7144"/>
    </location>
</feature>
<protein>
    <submittedName>
        <fullName evidence="3">Uncharacterized protein</fullName>
    </submittedName>
</protein>
<dbReference type="VEuPathDB" id="PiroplasmaDB:TOT_020000802"/>
<feature type="region of interest" description="Disordered" evidence="1">
    <location>
        <begin position="2480"/>
        <end position="2504"/>
    </location>
</feature>
<dbReference type="OrthoDB" id="10385113at2759"/>
<proteinExistence type="predicted"/>
<keyword evidence="4" id="KW-1185">Reference proteome</keyword>
<feature type="region of interest" description="Disordered" evidence="1">
    <location>
        <begin position="2273"/>
        <end position="2331"/>
    </location>
</feature>
<evidence type="ECO:0000313" key="3">
    <source>
        <dbReference type="EMBL" id="BAM40547.1"/>
    </source>
</evidence>
<dbReference type="KEGG" id="tot:TOT_020000802"/>
<dbReference type="InterPro" id="IPR007480">
    <property type="entry name" value="DUF529"/>
</dbReference>